<gene>
    <name evidence="1" type="ORF">METSCH_D03710</name>
</gene>
<name>A0A4P6XPA2_9ASCO</name>
<keyword evidence="2" id="KW-1185">Reference proteome</keyword>
<evidence type="ECO:0000313" key="1">
    <source>
        <dbReference type="EMBL" id="QBM89302.1"/>
    </source>
</evidence>
<organism evidence="1 2">
    <name type="scientific">Metschnikowia aff. pulcherrima</name>
    <dbReference type="NCBI Taxonomy" id="2163413"/>
    <lineage>
        <taxon>Eukaryota</taxon>
        <taxon>Fungi</taxon>
        <taxon>Dikarya</taxon>
        <taxon>Ascomycota</taxon>
        <taxon>Saccharomycotina</taxon>
        <taxon>Pichiomycetes</taxon>
        <taxon>Metschnikowiaceae</taxon>
        <taxon>Metschnikowia</taxon>
    </lineage>
</organism>
<reference evidence="2" key="1">
    <citation type="submission" date="2019-03" db="EMBL/GenBank/DDBJ databases">
        <title>Snf2 controls pulcherriminic acid biosynthesis and connects pigmentation and antifungal activity of the yeast Metschnikowia pulcherrima.</title>
        <authorList>
            <person name="Gore-Lloyd D."/>
            <person name="Sumann I."/>
            <person name="Brachmann A.O."/>
            <person name="Schneeberger K."/>
            <person name="Ortiz-Merino R.A."/>
            <person name="Moreno-Beltran M."/>
            <person name="Schlaefli M."/>
            <person name="Kirner P."/>
            <person name="Santos Kron A."/>
            <person name="Wolfe K.H."/>
            <person name="Piel J."/>
            <person name="Ahrens C.H."/>
            <person name="Henk D."/>
            <person name="Freimoser F.M."/>
        </authorList>
    </citation>
    <scope>NUCLEOTIDE SEQUENCE [LARGE SCALE GENOMIC DNA]</scope>
    <source>
        <strain evidence="2">APC 1.2</strain>
    </source>
</reference>
<sequence length="150" mass="16946">MFRATTNTARANFRRFYASGAHHEAPASTQTEIDVTKVFGMAVLAGISLYFYRSSDGPVVETSYYKQLENRDQMRSEAYLKQYKTSFIKTFIKDKGGIGQRHLRGPAQSAIPQTFIHSHSPFGNQFGAGIKTDKLGPRKERVKYFAPLEN</sequence>
<dbReference type="Proteomes" id="UP000292447">
    <property type="component" value="Chromosome IV"/>
</dbReference>
<accession>A0A4P6XPA2</accession>
<dbReference type="AlphaFoldDB" id="A0A4P6XPA2"/>
<evidence type="ECO:0000313" key="2">
    <source>
        <dbReference type="Proteomes" id="UP000292447"/>
    </source>
</evidence>
<proteinExistence type="predicted"/>
<protein>
    <submittedName>
        <fullName evidence="1">Uncharacterized protein</fullName>
    </submittedName>
</protein>
<dbReference type="EMBL" id="CP034459">
    <property type="protein sequence ID" value="QBM89302.1"/>
    <property type="molecule type" value="Genomic_DNA"/>
</dbReference>